<dbReference type="OrthoDB" id="5834409at2759"/>
<protein>
    <submittedName>
        <fullName evidence="3">Uncharacterized protein</fullName>
    </submittedName>
</protein>
<dbReference type="GeneID" id="9821894"/>
<dbReference type="FunCoup" id="E3LG43">
    <property type="interactions" value="366"/>
</dbReference>
<gene>
    <name evidence="3" type="ORF">CRE_02295</name>
</gene>
<reference evidence="3" key="1">
    <citation type="submission" date="2007-07" db="EMBL/GenBank/DDBJ databases">
        <title>PCAP assembly of the Caenorhabditis remanei genome.</title>
        <authorList>
            <consortium name="The Caenorhabditis remanei Sequencing Consortium"/>
            <person name="Wilson R.K."/>
        </authorList>
    </citation>
    <scope>NUCLEOTIDE SEQUENCE [LARGE SCALE GENOMIC DNA]</scope>
    <source>
        <strain evidence="3">PB4641</strain>
    </source>
</reference>
<keyword evidence="2" id="KW-1133">Transmembrane helix</keyword>
<dbReference type="KEGG" id="crq:GCK72_005641"/>
<organism evidence="4">
    <name type="scientific">Caenorhabditis remanei</name>
    <name type="common">Caenorhabditis vulgaris</name>
    <dbReference type="NCBI Taxonomy" id="31234"/>
    <lineage>
        <taxon>Eukaryota</taxon>
        <taxon>Metazoa</taxon>
        <taxon>Ecdysozoa</taxon>
        <taxon>Nematoda</taxon>
        <taxon>Chromadorea</taxon>
        <taxon>Rhabditida</taxon>
        <taxon>Rhabditina</taxon>
        <taxon>Rhabditomorpha</taxon>
        <taxon>Rhabditoidea</taxon>
        <taxon>Rhabditidae</taxon>
        <taxon>Peloderinae</taxon>
        <taxon>Caenorhabditis</taxon>
    </lineage>
</organism>
<keyword evidence="2" id="KW-0812">Transmembrane</keyword>
<feature type="region of interest" description="Disordered" evidence="1">
    <location>
        <begin position="150"/>
        <end position="176"/>
    </location>
</feature>
<dbReference type="RefSeq" id="XP_003117453.2">
    <property type="nucleotide sequence ID" value="XM_003117405.2"/>
</dbReference>
<evidence type="ECO:0000313" key="3">
    <source>
        <dbReference type="EMBL" id="EFO86319.1"/>
    </source>
</evidence>
<dbReference type="eggNOG" id="ENOG502THJW">
    <property type="taxonomic scope" value="Eukaryota"/>
</dbReference>
<feature type="transmembrane region" description="Helical" evidence="2">
    <location>
        <begin position="118"/>
        <end position="138"/>
    </location>
</feature>
<dbReference type="STRING" id="31234.E3LG43"/>
<dbReference type="Proteomes" id="UP000008281">
    <property type="component" value="Unassembled WGS sequence"/>
</dbReference>
<accession>E3LG43</accession>
<evidence type="ECO:0000313" key="4">
    <source>
        <dbReference type="Proteomes" id="UP000008281"/>
    </source>
</evidence>
<dbReference type="CTD" id="9821894"/>
<dbReference type="EMBL" id="DS268408">
    <property type="protein sequence ID" value="EFO86319.1"/>
    <property type="molecule type" value="Genomic_DNA"/>
</dbReference>
<sequence length="176" mass="19777">MVSERQILNFQFWNFRQKMGYQEMKEMPQVLKPALLLLTLLQIIFMASPGLRAWGWFVCLTAILEFITAIGVFGAVFFDLLFTKSGQWVLIELGYSAVFCVCSALNTIYYFCNIFYHFNFWFLLATIISVLLVLAYGLNTLVHWTARTGTTSTSSTSNQATAGPPPSAYPAGINPA</sequence>
<dbReference type="HOGENOM" id="CLU_1662375_0_0_1"/>
<evidence type="ECO:0000256" key="1">
    <source>
        <dbReference type="SAM" id="MobiDB-lite"/>
    </source>
</evidence>
<proteinExistence type="predicted"/>
<feature type="transmembrane region" description="Helical" evidence="2">
    <location>
        <begin position="30"/>
        <end position="48"/>
    </location>
</feature>
<dbReference type="OMA" id="IFMASPG"/>
<evidence type="ECO:0000256" key="2">
    <source>
        <dbReference type="SAM" id="Phobius"/>
    </source>
</evidence>
<feature type="transmembrane region" description="Helical" evidence="2">
    <location>
        <begin position="54"/>
        <end position="81"/>
    </location>
</feature>
<name>E3LG43_CAERE</name>
<keyword evidence="2" id="KW-0472">Membrane</keyword>
<keyword evidence="4" id="KW-1185">Reference proteome</keyword>
<dbReference type="AlphaFoldDB" id="E3LG43"/>
<feature type="transmembrane region" description="Helical" evidence="2">
    <location>
        <begin position="93"/>
        <end position="112"/>
    </location>
</feature>